<evidence type="ECO:0000256" key="3">
    <source>
        <dbReference type="PIRSR" id="PIRSR600407-1"/>
    </source>
</evidence>
<name>A0ABD2PKB8_9PLAT</name>
<evidence type="ECO:0000256" key="4">
    <source>
        <dbReference type="PIRSR" id="PIRSR600407-2"/>
    </source>
</evidence>
<evidence type="ECO:0000313" key="6">
    <source>
        <dbReference type="EMBL" id="KAL3307267.1"/>
    </source>
</evidence>
<dbReference type="CDD" id="cd24003">
    <property type="entry name" value="ASKHA_NBD_GDA1_CD39_NTPase"/>
    <property type="match status" value="1"/>
</dbReference>
<dbReference type="PANTHER" id="PTHR11782:SF127">
    <property type="entry name" value="NTPASE, ISOFORM F"/>
    <property type="match status" value="1"/>
</dbReference>
<dbReference type="Pfam" id="PF01150">
    <property type="entry name" value="GDA1_CD39"/>
    <property type="match status" value="1"/>
</dbReference>
<dbReference type="EMBL" id="JBJKFK010007826">
    <property type="protein sequence ID" value="KAL3307267.1"/>
    <property type="molecule type" value="Genomic_DNA"/>
</dbReference>
<evidence type="ECO:0000256" key="1">
    <source>
        <dbReference type="ARBA" id="ARBA00009283"/>
    </source>
</evidence>
<dbReference type="PANTHER" id="PTHR11782">
    <property type="entry name" value="ADENOSINE/GUANOSINE DIPHOSPHATASE"/>
    <property type="match status" value="1"/>
</dbReference>
<accession>A0ABD2PKB8</accession>
<keyword evidence="4" id="KW-0547">Nucleotide-binding</keyword>
<feature type="signal peptide" evidence="5">
    <location>
        <begin position="1"/>
        <end position="22"/>
    </location>
</feature>
<proteinExistence type="inferred from homology"/>
<evidence type="ECO:0000313" key="7">
    <source>
        <dbReference type="Proteomes" id="UP001626550"/>
    </source>
</evidence>
<evidence type="ECO:0000256" key="2">
    <source>
        <dbReference type="ARBA" id="ARBA00022801"/>
    </source>
</evidence>
<keyword evidence="4" id="KW-0067">ATP-binding</keyword>
<dbReference type="Gene3D" id="3.30.420.40">
    <property type="match status" value="1"/>
</dbReference>
<gene>
    <name evidence="6" type="ORF">Ciccas_014223</name>
</gene>
<dbReference type="AlphaFoldDB" id="A0ABD2PKB8"/>
<reference evidence="6 7" key="1">
    <citation type="submission" date="2024-11" db="EMBL/GenBank/DDBJ databases">
        <title>Adaptive evolution of stress response genes in parasites aligns with host niche diversity.</title>
        <authorList>
            <person name="Hahn C."/>
            <person name="Resl P."/>
        </authorList>
    </citation>
    <scope>NUCLEOTIDE SEQUENCE [LARGE SCALE GENOMIC DNA]</scope>
    <source>
        <strain evidence="6">EGGRZ-B1_66</strain>
        <tissue evidence="6">Body</tissue>
    </source>
</reference>
<comment type="caution">
    <text evidence="6">The sequence shown here is derived from an EMBL/GenBank/DDBJ whole genome shotgun (WGS) entry which is preliminary data.</text>
</comment>
<sequence>MKRAIIFLIALCPLFVTPQSCADSGILIFDAGSTGTRPYLITAKGPASNMKLERYAKYKKSNLALSSITGTKDFPNLRRMLQTSIEQALKDIPTACRKQTGIILQATAGLRAISSALSRLILDEVKRIFELSQLKPISTVAAILSGYDEGLYYWVSVNFLKQTLATGDAKRTFGTMEIGGGSVQITAAIPRERVRSMSRIVGRSLRDVNILGKKYSVYSESFLNGGIQAARIKFFSADNKGFCLKQGVTVSYSFNQISNKILTGKPVKRGARRYCVCQTMASRIVRELGVKSFQGNLNSVKFIAGGVFYYNIHAIHSLEKKCDLKGTAKCNSFVHPTSLKDLRNYGKKYCSQFYIPKNLEVPFNVVYLCQDILYILELLENGWKFNDPAFEYTALEQINGHELSWVLGLGLQLAYEQLNSQ</sequence>
<feature type="active site" description="Proton acceptor" evidence="3">
    <location>
        <position position="149"/>
    </location>
</feature>
<dbReference type="InterPro" id="IPR000407">
    <property type="entry name" value="GDA1_CD39_NTPase"/>
</dbReference>
<protein>
    <submittedName>
        <fullName evidence="6">Uncharacterized protein</fullName>
    </submittedName>
</protein>
<feature type="binding site" evidence="4">
    <location>
        <begin position="180"/>
        <end position="184"/>
    </location>
    <ligand>
        <name>ATP</name>
        <dbReference type="ChEBI" id="CHEBI:30616"/>
    </ligand>
</feature>
<dbReference type="Proteomes" id="UP001626550">
    <property type="component" value="Unassembled WGS sequence"/>
</dbReference>
<evidence type="ECO:0000256" key="5">
    <source>
        <dbReference type="SAM" id="SignalP"/>
    </source>
</evidence>
<dbReference type="Gene3D" id="3.30.420.150">
    <property type="entry name" value="Exopolyphosphatase. Domain 2"/>
    <property type="match status" value="1"/>
</dbReference>
<comment type="similarity">
    <text evidence="1">Belongs to the GDA1/CD39 NTPase family.</text>
</comment>
<keyword evidence="7" id="KW-1185">Reference proteome</keyword>
<keyword evidence="5" id="KW-0732">Signal</keyword>
<organism evidence="6 7">
    <name type="scientific">Cichlidogyrus casuarinus</name>
    <dbReference type="NCBI Taxonomy" id="1844966"/>
    <lineage>
        <taxon>Eukaryota</taxon>
        <taxon>Metazoa</taxon>
        <taxon>Spiralia</taxon>
        <taxon>Lophotrochozoa</taxon>
        <taxon>Platyhelminthes</taxon>
        <taxon>Monogenea</taxon>
        <taxon>Monopisthocotylea</taxon>
        <taxon>Dactylogyridea</taxon>
        <taxon>Ancyrocephalidae</taxon>
        <taxon>Cichlidogyrus</taxon>
    </lineage>
</organism>
<dbReference type="GO" id="GO:0016787">
    <property type="term" value="F:hydrolase activity"/>
    <property type="evidence" value="ECO:0007669"/>
    <property type="project" value="UniProtKB-KW"/>
</dbReference>
<feature type="chain" id="PRO_5044864484" evidence="5">
    <location>
        <begin position="23"/>
        <end position="421"/>
    </location>
</feature>
<keyword evidence="2" id="KW-0378">Hydrolase</keyword>